<dbReference type="Proteomes" id="UP001596333">
    <property type="component" value="Unassembled WGS sequence"/>
</dbReference>
<dbReference type="EMBL" id="JBHSXI010000001">
    <property type="protein sequence ID" value="MFC6887581.1"/>
    <property type="molecule type" value="Genomic_DNA"/>
</dbReference>
<proteinExistence type="predicted"/>
<protein>
    <submittedName>
        <fullName evidence="1">DUF192 domain-containing protein</fullName>
    </submittedName>
</protein>
<reference evidence="1 2" key="1">
    <citation type="journal article" date="2019" name="Int. J. Syst. Evol. Microbiol.">
        <title>The Global Catalogue of Microorganisms (GCM) 10K type strain sequencing project: providing services to taxonomists for standard genome sequencing and annotation.</title>
        <authorList>
            <consortium name="The Broad Institute Genomics Platform"/>
            <consortium name="The Broad Institute Genome Sequencing Center for Infectious Disease"/>
            <person name="Wu L."/>
            <person name="Ma J."/>
        </authorList>
    </citation>
    <scope>NUCLEOTIDE SEQUENCE [LARGE SCALE GENOMIC DNA]</scope>
    <source>
        <strain evidence="1 2">Y73</strain>
    </source>
</reference>
<comment type="caution">
    <text evidence="1">The sequence shown here is derived from an EMBL/GenBank/DDBJ whole genome shotgun (WGS) entry which is preliminary data.</text>
</comment>
<dbReference type="PANTHER" id="PTHR37953:SF1">
    <property type="entry name" value="UPF0127 PROTEIN MJ1496"/>
    <property type="match status" value="1"/>
</dbReference>
<name>A0ABD5UE86_9EURY</name>
<dbReference type="InterPro" id="IPR003795">
    <property type="entry name" value="DUF192"/>
</dbReference>
<dbReference type="InterPro" id="IPR038695">
    <property type="entry name" value="Saro_0823-like_sf"/>
</dbReference>
<dbReference type="Pfam" id="PF02643">
    <property type="entry name" value="DUF192"/>
    <property type="match status" value="1"/>
</dbReference>
<dbReference type="Gene3D" id="2.60.120.1140">
    <property type="entry name" value="Protein of unknown function DUF192"/>
    <property type="match status" value="1"/>
</dbReference>
<gene>
    <name evidence="1" type="ORF">ACFQEY_00720</name>
</gene>
<dbReference type="PANTHER" id="PTHR37953">
    <property type="entry name" value="UPF0127 PROTEIN MJ1496"/>
    <property type="match status" value="1"/>
</dbReference>
<evidence type="ECO:0000313" key="2">
    <source>
        <dbReference type="Proteomes" id="UP001596333"/>
    </source>
</evidence>
<organism evidence="1 2">
    <name type="scientific">Halorubrum trueperi</name>
    <dbReference type="NCBI Taxonomy" id="2004704"/>
    <lineage>
        <taxon>Archaea</taxon>
        <taxon>Methanobacteriati</taxon>
        <taxon>Methanobacteriota</taxon>
        <taxon>Stenosarchaea group</taxon>
        <taxon>Halobacteria</taxon>
        <taxon>Halobacteriales</taxon>
        <taxon>Haloferacaceae</taxon>
        <taxon>Halorubrum</taxon>
    </lineage>
</organism>
<dbReference type="AlphaFoldDB" id="A0ABD5UE86"/>
<sequence>MASVRIVHRHGRSDDSEETVIASDVDVARSTFEQGRGLMFRRSIPDDYALVFPFEAADTQWLHMLFVPFAIDALWLVDDEVTEKRRLAPFVGIGRARADTVIELPAGAADSVTVGDEIRIAE</sequence>
<evidence type="ECO:0000313" key="1">
    <source>
        <dbReference type="EMBL" id="MFC6887581.1"/>
    </source>
</evidence>
<keyword evidence="2" id="KW-1185">Reference proteome</keyword>
<dbReference type="RefSeq" id="WP_379763782.1">
    <property type="nucleotide sequence ID" value="NZ_JBHSXI010000001.1"/>
</dbReference>
<accession>A0ABD5UE86</accession>